<organism evidence="2 3">
    <name type="scientific">Acinetobacter schindleri NIPH 900</name>
    <dbReference type="NCBI Taxonomy" id="1217675"/>
    <lineage>
        <taxon>Bacteria</taxon>
        <taxon>Pseudomonadati</taxon>
        <taxon>Pseudomonadota</taxon>
        <taxon>Gammaproteobacteria</taxon>
        <taxon>Moraxellales</taxon>
        <taxon>Moraxellaceae</taxon>
        <taxon>Acinetobacter</taxon>
    </lineage>
</organism>
<keyword evidence="1" id="KW-0812">Transmembrane</keyword>
<evidence type="ECO:0000313" key="2">
    <source>
        <dbReference type="EMBL" id="ENV14378.1"/>
    </source>
</evidence>
<accession>N8Y3Z5</accession>
<gene>
    <name evidence="2" type="ORF">F965_00622</name>
</gene>
<feature type="transmembrane region" description="Helical" evidence="1">
    <location>
        <begin position="53"/>
        <end position="77"/>
    </location>
</feature>
<dbReference type="HOGENOM" id="CLU_1709334_0_0_6"/>
<protein>
    <submittedName>
        <fullName evidence="2">Uncharacterized protein</fullName>
    </submittedName>
</protein>
<reference evidence="2 3" key="1">
    <citation type="submission" date="2013-02" db="EMBL/GenBank/DDBJ databases">
        <title>The Genome Sequence of Acinetobacter schindleri NIPH 900.</title>
        <authorList>
            <consortium name="The Broad Institute Genome Sequencing Platform"/>
            <consortium name="The Broad Institute Genome Sequencing Center for Infectious Disease"/>
            <person name="Cerqueira G."/>
            <person name="Feldgarden M."/>
            <person name="Courvalin P."/>
            <person name="Perichon B."/>
            <person name="Grillot-Courvalin C."/>
            <person name="Clermont D."/>
            <person name="Rocha E."/>
            <person name="Yoon E.-J."/>
            <person name="Nemec A."/>
            <person name="Walker B."/>
            <person name="Young S.K."/>
            <person name="Zeng Q."/>
            <person name="Gargeya S."/>
            <person name="Fitzgerald M."/>
            <person name="Haas B."/>
            <person name="Abouelleil A."/>
            <person name="Alvarado L."/>
            <person name="Arachchi H.M."/>
            <person name="Berlin A.M."/>
            <person name="Chapman S.B."/>
            <person name="Dewar J."/>
            <person name="Goldberg J."/>
            <person name="Griggs A."/>
            <person name="Gujja S."/>
            <person name="Hansen M."/>
            <person name="Howarth C."/>
            <person name="Imamovic A."/>
            <person name="Larimer J."/>
            <person name="McCowan C."/>
            <person name="Murphy C."/>
            <person name="Neiman D."/>
            <person name="Pearson M."/>
            <person name="Priest M."/>
            <person name="Roberts A."/>
            <person name="Saif S."/>
            <person name="Shea T."/>
            <person name="Sisk P."/>
            <person name="Sykes S."/>
            <person name="Wortman J."/>
            <person name="Nusbaum C."/>
            <person name="Birren B."/>
        </authorList>
    </citation>
    <scope>NUCLEOTIDE SEQUENCE [LARGE SCALE GENOMIC DNA]</scope>
    <source>
        <strain evidence="2 3">NIPH 900</strain>
    </source>
</reference>
<keyword evidence="3" id="KW-1185">Reference proteome</keyword>
<dbReference type="Pfam" id="PF14163">
    <property type="entry name" value="SieB"/>
    <property type="match status" value="1"/>
</dbReference>
<keyword evidence="1" id="KW-1133">Transmembrane helix</keyword>
<dbReference type="EMBL" id="APPI01000010">
    <property type="protein sequence ID" value="ENV14378.1"/>
    <property type="molecule type" value="Genomic_DNA"/>
</dbReference>
<name>N8Y3Z5_9GAMM</name>
<evidence type="ECO:0000256" key="1">
    <source>
        <dbReference type="SAM" id="Phobius"/>
    </source>
</evidence>
<keyword evidence="1" id="KW-0472">Membrane</keyword>
<feature type="transmembrane region" description="Helical" evidence="1">
    <location>
        <begin position="21"/>
        <end position="41"/>
    </location>
</feature>
<evidence type="ECO:0000313" key="3">
    <source>
        <dbReference type="Proteomes" id="UP000018438"/>
    </source>
</evidence>
<dbReference type="InterPro" id="IPR025982">
    <property type="entry name" value="SieB"/>
</dbReference>
<sequence>MISYHSINFIIFHTHKMKSSFQKANSIFLIFVSLIFAVSTLEIDPNLSQFVNSYFTFLLIIFLISLSFLIYDLIVFLKRQKEQRDLISKLQKEFINSLTKLSYEEKNILSLFMDGKVQEKSLNSNDQAVAWLEAVKFIYNTGRLEGNKKIYRIEPTLSKYLMQNPNTLY</sequence>
<dbReference type="AlphaFoldDB" id="N8Y3Z5"/>
<dbReference type="Proteomes" id="UP000018438">
    <property type="component" value="Unassembled WGS sequence"/>
</dbReference>
<proteinExistence type="predicted"/>
<comment type="caution">
    <text evidence="2">The sequence shown here is derived from an EMBL/GenBank/DDBJ whole genome shotgun (WGS) entry which is preliminary data.</text>
</comment>